<dbReference type="Pfam" id="PF00443">
    <property type="entry name" value="UCH"/>
    <property type="match status" value="1"/>
</dbReference>
<protein>
    <submittedName>
        <fullName evidence="5 6">Ubiquitin carboxyl-terminal hydrolase 1</fullName>
    </submittedName>
</protein>
<dbReference type="SUPFAM" id="SSF54001">
    <property type="entry name" value="Cysteine proteinases"/>
    <property type="match status" value="1"/>
</dbReference>
<gene>
    <name evidence="5 6 7 8" type="primary">LOC105361769</name>
</gene>
<proteinExistence type="inferred from homology"/>
<dbReference type="GO" id="GO:0005634">
    <property type="term" value="C:nucleus"/>
    <property type="evidence" value="ECO:0007669"/>
    <property type="project" value="TreeGrafter"/>
</dbReference>
<dbReference type="Gene3D" id="3.90.70.10">
    <property type="entry name" value="Cysteine proteinases"/>
    <property type="match status" value="1"/>
</dbReference>
<feature type="region of interest" description="Disordered" evidence="2">
    <location>
        <begin position="322"/>
        <end position="341"/>
    </location>
</feature>
<dbReference type="RefSeq" id="XP_011497337.1">
    <property type="nucleotide sequence ID" value="XM_011499035.1"/>
</dbReference>
<evidence type="ECO:0000313" key="7">
    <source>
        <dbReference type="RefSeq" id="XP_011497337.1"/>
    </source>
</evidence>
<feature type="region of interest" description="Disordered" evidence="2">
    <location>
        <begin position="544"/>
        <end position="599"/>
    </location>
</feature>
<keyword evidence="4" id="KW-1185">Reference proteome</keyword>
<accession>A0AAJ6YFX5</accession>
<feature type="compositionally biased region" description="Low complexity" evidence="2">
    <location>
        <begin position="627"/>
        <end position="643"/>
    </location>
</feature>
<evidence type="ECO:0000313" key="6">
    <source>
        <dbReference type="RefSeq" id="XP_011497336.1"/>
    </source>
</evidence>
<dbReference type="GO" id="GO:0005829">
    <property type="term" value="C:cytosol"/>
    <property type="evidence" value="ECO:0007669"/>
    <property type="project" value="TreeGrafter"/>
</dbReference>
<reference evidence="5 6" key="1">
    <citation type="submission" date="2025-04" db="UniProtKB">
        <authorList>
            <consortium name="RefSeq"/>
        </authorList>
    </citation>
    <scope>IDENTIFICATION</scope>
</reference>
<dbReference type="InterPro" id="IPR018200">
    <property type="entry name" value="USP_CS"/>
</dbReference>
<dbReference type="RefSeq" id="XP_011497336.1">
    <property type="nucleotide sequence ID" value="XM_011499034.1"/>
</dbReference>
<evidence type="ECO:0000313" key="5">
    <source>
        <dbReference type="RefSeq" id="XP_011497335.1"/>
    </source>
</evidence>
<feature type="compositionally biased region" description="Polar residues" evidence="2">
    <location>
        <begin position="272"/>
        <end position="282"/>
    </location>
</feature>
<feature type="domain" description="USP" evidence="3">
    <location>
        <begin position="94"/>
        <end position="713"/>
    </location>
</feature>
<feature type="region of interest" description="Disordered" evidence="2">
    <location>
        <begin position="272"/>
        <end position="305"/>
    </location>
</feature>
<feature type="compositionally biased region" description="Basic residues" evidence="2">
    <location>
        <begin position="286"/>
        <end position="298"/>
    </location>
</feature>
<dbReference type="PANTHER" id="PTHR24006:SF905">
    <property type="entry name" value="UBIQUITIN CARBOXYL-TERMINAL HYDROLASE 1"/>
    <property type="match status" value="1"/>
</dbReference>
<dbReference type="Proteomes" id="UP000695007">
    <property type="component" value="Unplaced"/>
</dbReference>
<dbReference type="GeneID" id="105361769"/>
<feature type="compositionally biased region" description="Low complexity" evidence="2">
    <location>
        <begin position="558"/>
        <end position="592"/>
    </location>
</feature>
<dbReference type="InterPro" id="IPR028889">
    <property type="entry name" value="USP"/>
</dbReference>
<dbReference type="CTD" id="7398"/>
<dbReference type="PROSITE" id="PS00973">
    <property type="entry name" value="USP_2"/>
    <property type="match status" value="1"/>
</dbReference>
<name>A0AAJ6YFX5_9HYME</name>
<evidence type="ECO:0000259" key="3">
    <source>
        <dbReference type="PROSITE" id="PS50235"/>
    </source>
</evidence>
<dbReference type="GO" id="GO:0016579">
    <property type="term" value="P:protein deubiquitination"/>
    <property type="evidence" value="ECO:0007669"/>
    <property type="project" value="InterPro"/>
</dbReference>
<sequence length="751" mass="84503">MTVLEAEEDTYEQPNPPKKKLCLSLSALSERRNQGINKNKSDLQVVGRASTSQARPFQLSTGKMLNDFQRLGSNHRDPGCDITSNIIIGGLRIATLCNLGNTCFLNSILYTLRCTPSFLHNLHHLATDLSIISEKQLQTKIKISSLGRTGMSSTTNSSRSWSNKDLPSLTAVSAATELNKPRIQVATEKLHELFMSLRELETRENNEPFQPDAFLQALRDVNTIFEGNQQQDAHELLVCLLDNIRETFQLFVRTRENQFNWRVNASTSTQVDSLQDRALQSDSNKRGNRKLQKQKKKSATSSVRATSASGFLQMNVNGMTVRSTTSGRHPSENGSVTPPTINGDINTFNRLENKKCFISEDFEGVSLLRTTCLECEQVTERKETFCDICVPIDRSNEKDDDGKTLDCSAIFRKAVVTSELLFGSNKYWCATCLRYNEATRAVCFPSLPRLLILQLERFSTAAGSMEKINNHMPTPLSLQCFCEQCNIITDQSHLMAGQSSGTHQKELHQRHVYNLYSVIMHQGATMTAGHYVAYTRLPSDSVHTEYKQCERDSSTHRQYSNQAQQQQQPQQQQQQHHQQQNYQSSGGQQNGHHGSDNSKITTALLSCFGNKSNVNENKEPPLRNKHQYQQYQQQQQQHHQQQLQQQQQQQQQQYGCRGNECCGIRQTSRHESGTWLECDDEAVRVIAVRELQDKLAPNSRNSATPYLLFYVRSTNTTPTTSTTTMTTATATSPTTTATVTVATTSTATMAS</sequence>
<dbReference type="AlphaFoldDB" id="A0AAJ6YFX5"/>
<dbReference type="InterPro" id="IPR050164">
    <property type="entry name" value="Peptidase_C19"/>
</dbReference>
<dbReference type="InterPro" id="IPR038765">
    <property type="entry name" value="Papain-like_cys_pep_sf"/>
</dbReference>
<evidence type="ECO:0000256" key="1">
    <source>
        <dbReference type="ARBA" id="ARBA00009085"/>
    </source>
</evidence>
<feature type="region of interest" description="Disordered" evidence="2">
    <location>
        <begin position="611"/>
        <end position="643"/>
    </location>
</feature>
<dbReference type="GO" id="GO:0004843">
    <property type="term" value="F:cysteine-type deubiquitinase activity"/>
    <property type="evidence" value="ECO:0007669"/>
    <property type="project" value="InterPro"/>
</dbReference>
<feature type="compositionally biased region" description="Basic and acidic residues" evidence="2">
    <location>
        <begin position="544"/>
        <end position="555"/>
    </location>
</feature>
<evidence type="ECO:0000256" key="2">
    <source>
        <dbReference type="SAM" id="MobiDB-lite"/>
    </source>
</evidence>
<keyword evidence="5 6" id="KW-0378">Hydrolase</keyword>
<evidence type="ECO:0000313" key="8">
    <source>
        <dbReference type="RefSeq" id="XP_011497338.1"/>
    </source>
</evidence>
<dbReference type="KEGG" id="csol:105361769"/>
<dbReference type="RefSeq" id="XP_011497338.1">
    <property type="nucleotide sequence ID" value="XM_011499036.1"/>
</dbReference>
<dbReference type="RefSeq" id="XP_011497335.1">
    <property type="nucleotide sequence ID" value="XM_011499033.1"/>
</dbReference>
<dbReference type="PANTHER" id="PTHR24006">
    <property type="entry name" value="UBIQUITIN CARBOXYL-TERMINAL HYDROLASE"/>
    <property type="match status" value="1"/>
</dbReference>
<dbReference type="InterPro" id="IPR001394">
    <property type="entry name" value="Peptidase_C19_UCH"/>
</dbReference>
<comment type="similarity">
    <text evidence="1">Belongs to the peptidase C19 family.</text>
</comment>
<evidence type="ECO:0000313" key="4">
    <source>
        <dbReference type="Proteomes" id="UP000695007"/>
    </source>
</evidence>
<dbReference type="PROSITE" id="PS50235">
    <property type="entry name" value="USP_3"/>
    <property type="match status" value="1"/>
</dbReference>
<organism evidence="4 7">
    <name type="scientific">Ceratosolen solmsi marchali</name>
    <dbReference type="NCBI Taxonomy" id="326594"/>
    <lineage>
        <taxon>Eukaryota</taxon>
        <taxon>Metazoa</taxon>
        <taxon>Ecdysozoa</taxon>
        <taxon>Arthropoda</taxon>
        <taxon>Hexapoda</taxon>
        <taxon>Insecta</taxon>
        <taxon>Pterygota</taxon>
        <taxon>Neoptera</taxon>
        <taxon>Endopterygota</taxon>
        <taxon>Hymenoptera</taxon>
        <taxon>Apocrita</taxon>
        <taxon>Proctotrupomorpha</taxon>
        <taxon>Chalcidoidea</taxon>
        <taxon>Agaonidae</taxon>
        <taxon>Agaoninae</taxon>
        <taxon>Ceratosolen</taxon>
    </lineage>
</organism>